<feature type="region of interest" description="Disordered" evidence="5">
    <location>
        <begin position="192"/>
        <end position="217"/>
    </location>
</feature>
<reference evidence="8 9" key="1">
    <citation type="submission" date="2019-07" db="EMBL/GenBank/DDBJ databases">
        <authorList>
            <person name="Kim J."/>
        </authorList>
    </citation>
    <scope>NUCLEOTIDE SEQUENCE [LARGE SCALE GENOMIC DNA]</scope>
    <source>
        <strain evidence="9">dk17</strain>
    </source>
</reference>
<keyword evidence="6" id="KW-1133">Transmembrane helix</keyword>
<dbReference type="AlphaFoldDB" id="A0A563UI86"/>
<dbReference type="PRINTS" id="PR01021">
    <property type="entry name" value="OMPADOMAIN"/>
</dbReference>
<dbReference type="EMBL" id="VOEJ01000001">
    <property type="protein sequence ID" value="TWR31075.1"/>
    <property type="molecule type" value="Genomic_DNA"/>
</dbReference>
<dbReference type="PROSITE" id="PS51123">
    <property type="entry name" value="OMPA_2"/>
    <property type="match status" value="1"/>
</dbReference>
<keyword evidence="9" id="KW-1185">Reference proteome</keyword>
<feature type="domain" description="OmpA-like" evidence="7">
    <location>
        <begin position="95"/>
        <end position="214"/>
    </location>
</feature>
<gene>
    <name evidence="8" type="ORF">FPZ43_00915</name>
</gene>
<evidence type="ECO:0000256" key="6">
    <source>
        <dbReference type="SAM" id="Phobius"/>
    </source>
</evidence>
<organism evidence="8 9">
    <name type="scientific">Mucilaginibacter pallidiroseus</name>
    <dbReference type="NCBI Taxonomy" id="2599295"/>
    <lineage>
        <taxon>Bacteria</taxon>
        <taxon>Pseudomonadati</taxon>
        <taxon>Bacteroidota</taxon>
        <taxon>Sphingobacteriia</taxon>
        <taxon>Sphingobacteriales</taxon>
        <taxon>Sphingobacteriaceae</taxon>
        <taxon>Mucilaginibacter</taxon>
    </lineage>
</organism>
<dbReference type="Pfam" id="PF00691">
    <property type="entry name" value="OmpA"/>
    <property type="match status" value="1"/>
</dbReference>
<dbReference type="PANTHER" id="PTHR30329:SF21">
    <property type="entry name" value="LIPOPROTEIN YIAD-RELATED"/>
    <property type="match status" value="1"/>
</dbReference>
<evidence type="ECO:0000256" key="1">
    <source>
        <dbReference type="ARBA" id="ARBA00004442"/>
    </source>
</evidence>
<keyword evidence="2 4" id="KW-0472">Membrane</keyword>
<protein>
    <submittedName>
        <fullName evidence="8">OmpA family protein</fullName>
    </submittedName>
</protein>
<evidence type="ECO:0000256" key="5">
    <source>
        <dbReference type="SAM" id="MobiDB-lite"/>
    </source>
</evidence>
<dbReference type="InterPro" id="IPR036737">
    <property type="entry name" value="OmpA-like_sf"/>
</dbReference>
<keyword evidence="3" id="KW-0998">Cell outer membrane</keyword>
<dbReference type="InterPro" id="IPR006665">
    <property type="entry name" value="OmpA-like"/>
</dbReference>
<keyword evidence="6" id="KW-0812">Transmembrane</keyword>
<proteinExistence type="predicted"/>
<dbReference type="InterPro" id="IPR050330">
    <property type="entry name" value="Bact_OuterMem_StrucFunc"/>
</dbReference>
<dbReference type="RefSeq" id="WP_146379974.1">
    <property type="nucleotide sequence ID" value="NZ_VOEJ01000001.1"/>
</dbReference>
<evidence type="ECO:0000256" key="4">
    <source>
        <dbReference type="PROSITE-ProRule" id="PRU00473"/>
    </source>
</evidence>
<evidence type="ECO:0000313" key="8">
    <source>
        <dbReference type="EMBL" id="TWR31075.1"/>
    </source>
</evidence>
<evidence type="ECO:0000256" key="3">
    <source>
        <dbReference type="ARBA" id="ARBA00023237"/>
    </source>
</evidence>
<comment type="subcellular location">
    <subcellularLocation>
        <location evidence="1">Cell outer membrane</location>
    </subcellularLocation>
</comment>
<dbReference type="GO" id="GO:0009279">
    <property type="term" value="C:cell outer membrane"/>
    <property type="evidence" value="ECO:0007669"/>
    <property type="project" value="UniProtKB-SubCell"/>
</dbReference>
<name>A0A563UI86_9SPHI</name>
<evidence type="ECO:0000256" key="2">
    <source>
        <dbReference type="ARBA" id="ARBA00023136"/>
    </source>
</evidence>
<comment type="caution">
    <text evidence="8">The sequence shown here is derived from an EMBL/GenBank/DDBJ whole genome shotgun (WGS) entry which is preliminary data.</text>
</comment>
<dbReference type="SUPFAM" id="SSF103088">
    <property type="entry name" value="OmpA-like"/>
    <property type="match status" value="1"/>
</dbReference>
<evidence type="ECO:0000259" key="7">
    <source>
        <dbReference type="PROSITE" id="PS51123"/>
    </source>
</evidence>
<dbReference type="PANTHER" id="PTHR30329">
    <property type="entry name" value="STATOR ELEMENT OF FLAGELLAR MOTOR COMPLEX"/>
    <property type="match status" value="1"/>
</dbReference>
<dbReference type="Gene3D" id="3.30.1330.60">
    <property type="entry name" value="OmpA-like domain"/>
    <property type="match status" value="1"/>
</dbReference>
<feature type="transmembrane region" description="Helical" evidence="6">
    <location>
        <begin position="14"/>
        <end position="32"/>
    </location>
</feature>
<sequence>MAQLDVQPKQRSPIWIWIVLFIIGIGVVFLLMKGCNRSAALKVDESDSVVTDTVVKPQGTPVATTQPDWSAIDFNIPQSKFDEVTDTAIVVRGNKVYTIYSLGENVLFANNESKIQPAAEKQLQQIAASIEQRSKNASIGIYGHADSTGAADHNKTLSAQRAEAVKDWLILNAGIAEQMISIHSLGESKPIASNGTDKGREQNRSVEIIAFPAKGEE</sequence>
<dbReference type="OrthoDB" id="853367at2"/>
<dbReference type="InterPro" id="IPR006664">
    <property type="entry name" value="OMP_bac"/>
</dbReference>
<dbReference type="Proteomes" id="UP000320042">
    <property type="component" value="Unassembled WGS sequence"/>
</dbReference>
<evidence type="ECO:0000313" key="9">
    <source>
        <dbReference type="Proteomes" id="UP000320042"/>
    </source>
</evidence>
<accession>A0A563UI86</accession>
<dbReference type="CDD" id="cd07185">
    <property type="entry name" value="OmpA_C-like"/>
    <property type="match status" value="1"/>
</dbReference>